<feature type="compositionally biased region" description="Pro residues" evidence="1">
    <location>
        <begin position="344"/>
        <end position="358"/>
    </location>
</feature>
<comment type="caution">
    <text evidence="2">The sequence shown here is derived from an EMBL/GenBank/DDBJ whole genome shotgun (WGS) entry which is preliminary data.</text>
</comment>
<feature type="compositionally biased region" description="Basic and acidic residues" evidence="1">
    <location>
        <begin position="78"/>
        <end position="94"/>
    </location>
</feature>
<feature type="region of interest" description="Disordered" evidence="1">
    <location>
        <begin position="30"/>
        <end position="144"/>
    </location>
</feature>
<accession>A0A016VGY5</accession>
<feature type="region of interest" description="Disordered" evidence="1">
    <location>
        <begin position="242"/>
        <end position="366"/>
    </location>
</feature>
<sequence>MRIATETLLEAWNTVLLVFGVLLLTSSYCAKSDKKKKHKPSKESIEKKSKKTDASSKGDSVTPSDVSASSKAAQESDSESRKKPSVEKKSKMDTADTDVTQEPQSARTPKSQKSHKDVVDEKAKTKVAAVEAKESDPKANEDLVLSVINPSRLDYSALPVWILERMESKTQEVVPEDEKPPDRPSKAGKSLKAGTPSGKDQKHSQKASKVPGARAKHSSKKPVYKAKKPSEYVSVFAGSMAPKAAGSAAPTKPTKEPAANLPATGGPVQASAAAKEPSKPGQVSATKPSVAVPATSTKPVTVAKETPKLTPAPTAVPTKQPGTTPAGTTSKPAAGPAQQQPSLPGGPVPAPAPGPPSKIPSDCVRV</sequence>
<feature type="compositionally biased region" description="Basic and acidic residues" evidence="1">
    <location>
        <begin position="41"/>
        <end position="56"/>
    </location>
</feature>
<reference evidence="3" key="1">
    <citation type="journal article" date="2015" name="Nat. Genet.">
        <title>The genome and transcriptome of the zoonotic hookworm Ancylostoma ceylanicum identify infection-specific gene families.</title>
        <authorList>
            <person name="Schwarz E.M."/>
            <person name="Hu Y."/>
            <person name="Antoshechkin I."/>
            <person name="Miller M.M."/>
            <person name="Sternberg P.W."/>
            <person name="Aroian R.V."/>
        </authorList>
    </citation>
    <scope>NUCLEOTIDE SEQUENCE</scope>
    <source>
        <strain evidence="3">HY135</strain>
    </source>
</reference>
<feature type="compositionally biased region" description="Polar residues" evidence="1">
    <location>
        <begin position="97"/>
        <end position="111"/>
    </location>
</feature>
<organism evidence="2 3">
    <name type="scientific">Ancylostoma ceylanicum</name>
    <dbReference type="NCBI Taxonomy" id="53326"/>
    <lineage>
        <taxon>Eukaryota</taxon>
        <taxon>Metazoa</taxon>
        <taxon>Ecdysozoa</taxon>
        <taxon>Nematoda</taxon>
        <taxon>Chromadorea</taxon>
        <taxon>Rhabditida</taxon>
        <taxon>Rhabditina</taxon>
        <taxon>Rhabditomorpha</taxon>
        <taxon>Strongyloidea</taxon>
        <taxon>Ancylostomatidae</taxon>
        <taxon>Ancylostomatinae</taxon>
        <taxon>Ancylostoma</taxon>
    </lineage>
</organism>
<feature type="compositionally biased region" description="Polar residues" evidence="1">
    <location>
        <begin position="57"/>
        <end position="75"/>
    </location>
</feature>
<dbReference type="Proteomes" id="UP000024635">
    <property type="component" value="Unassembled WGS sequence"/>
</dbReference>
<feature type="compositionally biased region" description="Basic residues" evidence="1">
    <location>
        <begin position="214"/>
        <end position="227"/>
    </location>
</feature>
<keyword evidence="3" id="KW-1185">Reference proteome</keyword>
<proteinExistence type="predicted"/>
<dbReference type="AlphaFoldDB" id="A0A016VGY5"/>
<feature type="compositionally biased region" description="Basic and acidic residues" evidence="1">
    <location>
        <begin position="131"/>
        <end position="141"/>
    </location>
</feature>
<feature type="compositionally biased region" description="Low complexity" evidence="1">
    <location>
        <begin position="248"/>
        <end position="259"/>
    </location>
</feature>
<dbReference type="EMBL" id="JARK01001347">
    <property type="protein sequence ID" value="EYC26008.1"/>
    <property type="molecule type" value="Genomic_DNA"/>
</dbReference>
<feature type="compositionally biased region" description="Basic and acidic residues" evidence="1">
    <location>
        <begin position="168"/>
        <end position="185"/>
    </location>
</feature>
<feature type="compositionally biased region" description="Basic and acidic residues" evidence="1">
    <location>
        <begin position="114"/>
        <end position="124"/>
    </location>
</feature>
<evidence type="ECO:0000313" key="2">
    <source>
        <dbReference type="EMBL" id="EYC26008.1"/>
    </source>
</evidence>
<evidence type="ECO:0000256" key="1">
    <source>
        <dbReference type="SAM" id="MobiDB-lite"/>
    </source>
</evidence>
<name>A0A016VGY5_9BILA</name>
<feature type="region of interest" description="Disordered" evidence="1">
    <location>
        <begin position="168"/>
        <end position="228"/>
    </location>
</feature>
<evidence type="ECO:0000313" key="3">
    <source>
        <dbReference type="Proteomes" id="UP000024635"/>
    </source>
</evidence>
<dbReference type="OrthoDB" id="10671626at2759"/>
<feature type="compositionally biased region" description="Polar residues" evidence="1">
    <location>
        <begin position="320"/>
        <end position="331"/>
    </location>
</feature>
<protein>
    <submittedName>
        <fullName evidence="2">Uncharacterized protein</fullName>
    </submittedName>
</protein>
<gene>
    <name evidence="2" type="primary">Acey_s0011.g1509</name>
    <name evidence="2" type="ORF">Y032_0011g1509</name>
</gene>